<keyword evidence="1" id="KW-0812">Transmembrane</keyword>
<proteinExistence type="predicted"/>
<dbReference type="Proteomes" id="UP000549590">
    <property type="component" value="Unassembled WGS sequence"/>
</dbReference>
<evidence type="ECO:0000313" key="2">
    <source>
        <dbReference type="EMBL" id="NMP02111.1"/>
    </source>
</evidence>
<keyword evidence="1" id="KW-0472">Membrane</keyword>
<organism evidence="2 3">
    <name type="scientific">Pseudoalteromonas arctica</name>
    <dbReference type="NCBI Taxonomy" id="394751"/>
    <lineage>
        <taxon>Bacteria</taxon>
        <taxon>Pseudomonadati</taxon>
        <taxon>Pseudomonadota</taxon>
        <taxon>Gammaproteobacteria</taxon>
        <taxon>Alteromonadales</taxon>
        <taxon>Pseudoalteromonadaceae</taxon>
        <taxon>Pseudoalteromonas</taxon>
    </lineage>
</organism>
<evidence type="ECO:0000313" key="3">
    <source>
        <dbReference type="Proteomes" id="UP000549590"/>
    </source>
</evidence>
<keyword evidence="1" id="KW-1133">Transmembrane helix</keyword>
<dbReference type="EMBL" id="JABBYB010000003">
    <property type="protein sequence ID" value="NMP02111.1"/>
    <property type="molecule type" value="Genomic_DNA"/>
</dbReference>
<comment type="caution">
    <text evidence="2">The sequence shown here is derived from an EMBL/GenBank/DDBJ whole genome shotgun (WGS) entry which is preliminary data.</text>
</comment>
<dbReference type="RefSeq" id="WP_169043927.1">
    <property type="nucleotide sequence ID" value="NZ_JABBYB010000003.1"/>
</dbReference>
<reference evidence="2 3" key="1">
    <citation type="submission" date="2020-04" db="EMBL/GenBank/DDBJ databases">
        <title>Genome sequencing and assembly of Pseudoalteromonas arctica.</title>
        <authorList>
            <person name="Cook G.M."/>
        </authorList>
    </citation>
    <scope>NUCLEOTIDE SEQUENCE [LARGE SCALE GENOMIC DNA]</scope>
    <source>
        <strain evidence="2 3">NEC-BIFX-2020_001</strain>
    </source>
</reference>
<sequence>MPTEKVILLFIYPIAISAIGSAITYFLTYRKLKREQSILLVNKLADKQLEAAEAVWAIFEPTSISIGDDKLISIQNGEYILSHENAALFVSEMNKVFCGKHGLYFPKKFRHCFHEFRDFIIYNFVERKVELNSELVEEFELKRRDVRLAIRNIIGSCDLLAINDIKNEKL</sequence>
<protein>
    <submittedName>
        <fullName evidence="2">Uncharacterized protein</fullName>
    </submittedName>
</protein>
<feature type="transmembrane region" description="Helical" evidence="1">
    <location>
        <begin position="6"/>
        <end position="27"/>
    </location>
</feature>
<gene>
    <name evidence="2" type="ORF">HHE94_05210</name>
</gene>
<accession>A0AAP6Y1G1</accession>
<name>A0AAP6Y1G1_9GAMM</name>
<evidence type="ECO:0000256" key="1">
    <source>
        <dbReference type="SAM" id="Phobius"/>
    </source>
</evidence>
<dbReference type="AlphaFoldDB" id="A0AAP6Y1G1"/>